<proteinExistence type="inferred from homology"/>
<dbReference type="STRING" id="553385.GCA_000591415_02406"/>
<gene>
    <name evidence="7" type="ORF">FQP86_02725</name>
</gene>
<reference evidence="7 8" key="1">
    <citation type="submission" date="2019-07" db="EMBL/GenBank/DDBJ databases">
        <title>Diversity of Bacteria from Kongsfjorden, Arctic.</title>
        <authorList>
            <person name="Yu Y."/>
        </authorList>
    </citation>
    <scope>NUCLEOTIDE SEQUENCE [LARGE SCALE GENOMIC DNA]</scope>
    <source>
        <strain evidence="7 8">SM1923</strain>
    </source>
</reference>
<keyword evidence="5 6" id="KW-0472">Membrane</keyword>
<dbReference type="OrthoDB" id="5189995at2"/>
<organism evidence="7 8">
    <name type="scientific">Cobetia crustatorum</name>
    <dbReference type="NCBI Taxonomy" id="553385"/>
    <lineage>
        <taxon>Bacteria</taxon>
        <taxon>Pseudomonadati</taxon>
        <taxon>Pseudomonadota</taxon>
        <taxon>Gammaproteobacteria</taxon>
        <taxon>Oceanospirillales</taxon>
        <taxon>Halomonadaceae</taxon>
        <taxon>Cobetia</taxon>
    </lineage>
</organism>
<comment type="caution">
    <text evidence="7">The sequence shown here is derived from an EMBL/GenBank/DDBJ whole genome shotgun (WGS) entry which is preliminary data.</text>
</comment>
<evidence type="ECO:0000313" key="8">
    <source>
        <dbReference type="Proteomes" id="UP000319941"/>
    </source>
</evidence>
<sequence>MEVTQLLLYVLAGAGVGFAVGVTGVGGGSLMTPLLLMFGFPPHVAVGTDLLYAAITKAGGAWAHHRQGHVDWTIARRLAIGSLPAALLTIAVLHTFFTDPTAYAGLIKGMLGVMLILTATVLLFKKRLLGLISPESFIVRHAAPLTVLSGIVLGVCVTLSSVGAGAFGAAVLIMLFPLLTTARIVGTDIAHAVPLTLVAGLGHLWLGNVDFILLGALLIGSLPAISLGARLTRHMPGGLLQGLLTTLLLVLGIRYAFF</sequence>
<keyword evidence="3 6" id="KW-0812">Transmembrane</keyword>
<evidence type="ECO:0000256" key="2">
    <source>
        <dbReference type="ARBA" id="ARBA00009142"/>
    </source>
</evidence>
<feature type="transmembrane region" description="Helical" evidence="6">
    <location>
        <begin position="238"/>
        <end position="257"/>
    </location>
</feature>
<evidence type="ECO:0000313" key="7">
    <source>
        <dbReference type="EMBL" id="TVU72619.1"/>
    </source>
</evidence>
<comment type="similarity">
    <text evidence="2 6">Belongs to the 4-toluene sulfonate uptake permease (TSUP) (TC 2.A.102) family.</text>
</comment>
<dbReference type="InterPro" id="IPR051598">
    <property type="entry name" value="TSUP/Inactive_protease-like"/>
</dbReference>
<evidence type="ECO:0000256" key="4">
    <source>
        <dbReference type="ARBA" id="ARBA00022989"/>
    </source>
</evidence>
<feature type="transmembrane region" description="Helical" evidence="6">
    <location>
        <begin position="103"/>
        <end position="124"/>
    </location>
</feature>
<dbReference type="GO" id="GO:0005886">
    <property type="term" value="C:plasma membrane"/>
    <property type="evidence" value="ECO:0007669"/>
    <property type="project" value="UniProtKB-SubCell"/>
</dbReference>
<evidence type="ECO:0000256" key="3">
    <source>
        <dbReference type="ARBA" id="ARBA00022692"/>
    </source>
</evidence>
<dbReference type="EMBL" id="VNFH01000002">
    <property type="protein sequence ID" value="TVU72619.1"/>
    <property type="molecule type" value="Genomic_DNA"/>
</dbReference>
<feature type="transmembrane region" description="Helical" evidence="6">
    <location>
        <begin position="76"/>
        <end position="97"/>
    </location>
</feature>
<comment type="subcellular location">
    <subcellularLocation>
        <location evidence="6">Cell membrane</location>
        <topology evidence="6">Multi-pass membrane protein</topology>
    </subcellularLocation>
    <subcellularLocation>
        <location evidence="1">Membrane</location>
        <topology evidence="1">Multi-pass membrane protein</topology>
    </subcellularLocation>
</comment>
<accession>A0A558HU12</accession>
<keyword evidence="6" id="KW-1003">Cell membrane</keyword>
<evidence type="ECO:0000256" key="1">
    <source>
        <dbReference type="ARBA" id="ARBA00004141"/>
    </source>
</evidence>
<dbReference type="Proteomes" id="UP000319941">
    <property type="component" value="Unassembled WGS sequence"/>
</dbReference>
<feature type="transmembrane region" description="Helical" evidence="6">
    <location>
        <begin position="35"/>
        <end position="55"/>
    </location>
</feature>
<feature type="transmembrane region" description="Helical" evidence="6">
    <location>
        <begin position="145"/>
        <end position="176"/>
    </location>
</feature>
<dbReference type="InterPro" id="IPR002781">
    <property type="entry name" value="TM_pro_TauE-like"/>
</dbReference>
<dbReference type="RefSeq" id="WP_035159999.1">
    <property type="nucleotide sequence ID" value="NZ_CAWOWR010000076.1"/>
</dbReference>
<evidence type="ECO:0000256" key="6">
    <source>
        <dbReference type="RuleBase" id="RU363041"/>
    </source>
</evidence>
<protein>
    <recommendedName>
        <fullName evidence="6">Probable membrane transporter protein</fullName>
    </recommendedName>
</protein>
<keyword evidence="4 6" id="KW-1133">Transmembrane helix</keyword>
<dbReference type="Pfam" id="PF01925">
    <property type="entry name" value="TauE"/>
    <property type="match status" value="1"/>
</dbReference>
<dbReference type="PANTHER" id="PTHR43701:SF2">
    <property type="entry name" value="MEMBRANE TRANSPORTER PROTEIN YJNA-RELATED"/>
    <property type="match status" value="1"/>
</dbReference>
<name>A0A558HU12_9GAMM</name>
<dbReference type="PANTHER" id="PTHR43701">
    <property type="entry name" value="MEMBRANE TRANSPORTER PROTEIN MJ0441-RELATED"/>
    <property type="match status" value="1"/>
</dbReference>
<evidence type="ECO:0000256" key="5">
    <source>
        <dbReference type="ARBA" id="ARBA00023136"/>
    </source>
</evidence>
<keyword evidence="8" id="KW-1185">Reference proteome</keyword>
<dbReference type="AlphaFoldDB" id="A0A558HU12"/>